<dbReference type="PANTHER" id="PTHR28583:SF1">
    <property type="entry name" value="ACID CERAMIDASE"/>
    <property type="match status" value="1"/>
</dbReference>
<organism evidence="4 5">
    <name type="scientific">Helicocarpus griseus UAMH5409</name>
    <dbReference type="NCBI Taxonomy" id="1447875"/>
    <lineage>
        <taxon>Eukaryota</taxon>
        <taxon>Fungi</taxon>
        <taxon>Dikarya</taxon>
        <taxon>Ascomycota</taxon>
        <taxon>Pezizomycotina</taxon>
        <taxon>Eurotiomycetes</taxon>
        <taxon>Eurotiomycetidae</taxon>
        <taxon>Onygenales</taxon>
        <taxon>Ajellomycetaceae</taxon>
        <taxon>Helicocarpus</taxon>
    </lineage>
</organism>
<feature type="compositionally biased region" description="Basic and acidic residues" evidence="2">
    <location>
        <begin position="349"/>
        <end position="363"/>
    </location>
</feature>
<evidence type="ECO:0000256" key="1">
    <source>
        <dbReference type="ARBA" id="ARBA00011891"/>
    </source>
</evidence>
<protein>
    <recommendedName>
        <fullName evidence="1">ceramidase</fullName>
        <ecNumber evidence="1">3.5.1.23</ecNumber>
    </recommendedName>
</protein>
<dbReference type="OrthoDB" id="5273684at2759"/>
<evidence type="ECO:0000313" key="4">
    <source>
        <dbReference type="EMBL" id="PGG96078.1"/>
    </source>
</evidence>
<evidence type="ECO:0000256" key="2">
    <source>
        <dbReference type="SAM" id="MobiDB-lite"/>
    </source>
</evidence>
<keyword evidence="5" id="KW-1185">Reference proteome</keyword>
<accession>A0A2B7WHJ6</accession>
<feature type="domain" description="Acid ceramidase N-terminal" evidence="3">
    <location>
        <begin position="14"/>
        <end position="75"/>
    </location>
</feature>
<comment type="caution">
    <text evidence="4">The sequence shown here is derived from an EMBL/GenBank/DDBJ whole genome shotgun (WGS) entry which is preliminary data.</text>
</comment>
<reference evidence="4 5" key="1">
    <citation type="submission" date="2017-10" db="EMBL/GenBank/DDBJ databases">
        <title>Comparative genomics in systemic dimorphic fungi from Ajellomycetaceae.</title>
        <authorList>
            <person name="Munoz J.F."/>
            <person name="Mcewen J.G."/>
            <person name="Clay O.K."/>
            <person name="Cuomo C.A."/>
        </authorList>
    </citation>
    <scope>NUCLEOTIDE SEQUENCE [LARGE SCALE GENOMIC DNA]</scope>
    <source>
        <strain evidence="4 5">UAMH5409</strain>
    </source>
</reference>
<dbReference type="EMBL" id="PDNB01000296">
    <property type="protein sequence ID" value="PGG96078.1"/>
    <property type="molecule type" value="Genomic_DNA"/>
</dbReference>
<dbReference type="AlphaFoldDB" id="A0A2B7WHJ6"/>
<dbReference type="STRING" id="1447875.A0A2B7WHJ6"/>
<name>A0A2B7WHJ6_9EURO</name>
<evidence type="ECO:0000259" key="3">
    <source>
        <dbReference type="Pfam" id="PF15508"/>
    </source>
</evidence>
<dbReference type="Pfam" id="PF15508">
    <property type="entry name" value="NAAA-beta"/>
    <property type="match status" value="1"/>
</dbReference>
<dbReference type="GO" id="GO:0017040">
    <property type="term" value="F:N-acylsphingosine amidohydrolase activity"/>
    <property type="evidence" value="ECO:0007669"/>
    <property type="project" value="UniProtKB-EC"/>
</dbReference>
<dbReference type="InterPro" id="IPR029130">
    <property type="entry name" value="Acid_ceramidase_N"/>
</dbReference>
<evidence type="ECO:0000313" key="5">
    <source>
        <dbReference type="Proteomes" id="UP000223968"/>
    </source>
</evidence>
<dbReference type="PANTHER" id="PTHR28583">
    <property type="entry name" value="ACID AMIDASE"/>
    <property type="match status" value="1"/>
</dbReference>
<proteinExistence type="predicted"/>
<dbReference type="Proteomes" id="UP000223968">
    <property type="component" value="Unassembled WGS sequence"/>
</dbReference>
<gene>
    <name evidence="4" type="ORF">AJ79_09734</name>
</gene>
<feature type="region of interest" description="Disordered" evidence="2">
    <location>
        <begin position="348"/>
        <end position="381"/>
    </location>
</feature>
<sequence>MDDSFHPVVSDGDAPPVYKIDLSLPPAQRYVALAEIYRDKMRSLTGLFDELVGSIHPNINVAWVNRIARLLLRRLYTHEETEEIRGVSRVTGIDLYLLVSLNVVLDILMGCTSGGARCKNAHDAYSKMLHFRTLDWTMDWLRDLVVQLDFVRSPHTEQVIATSITYVGFVGVLTGVRKNLSVSLNFRPNHDTNKRFANFRFYGSHLLVLLDIRRSVSSLLRQCLLPPVKSRGNFFTRRWAQTRRQIHTLSLSALAAMLPQIPTTSAYLTLSDGNTTTVLEKDHRSALTRSSSSFIVATNSDIGVESSESVTKTESTTLIKAHGSELTDLEDLIEDSLERRACMQAFWDQKTKRTERKNRDRTATRQPRPPTADRQGRLRQAPLSRTDIIRHRAQLLEPSSTASQNTTVSPLESDRNTYTLQDQEVTATTSEIIEWTCTYPITNEMTHLAAVMDATEGKVVWVRRYHHPFVFDEG</sequence>
<dbReference type="EC" id="3.5.1.23" evidence="1"/>